<dbReference type="Proteomes" id="UP000469558">
    <property type="component" value="Unassembled WGS sequence"/>
</dbReference>
<dbReference type="SUPFAM" id="SSF51445">
    <property type="entry name" value="(Trans)glycosidases"/>
    <property type="match status" value="1"/>
</dbReference>
<evidence type="ECO:0000256" key="3">
    <source>
        <dbReference type="ARBA" id="ARBA00023295"/>
    </source>
</evidence>
<keyword evidence="5" id="KW-1185">Reference proteome</keyword>
<reference evidence="4 5" key="1">
    <citation type="submission" date="2018-05" db="EMBL/GenBank/DDBJ databases">
        <title>Genome sequencing and assembly of the regulated plant pathogen Lachnellula willkommii and related sister species for the development of diagnostic species identification markers.</title>
        <authorList>
            <person name="Giroux E."/>
            <person name="Bilodeau G."/>
        </authorList>
    </citation>
    <scope>NUCLEOTIDE SEQUENCE [LARGE SCALE GENOMIC DNA]</scope>
    <source>
        <strain evidence="4 5">CBS 268.59</strain>
    </source>
</reference>
<comment type="similarity">
    <text evidence="1">Belongs to the glycosyl hydrolase 5 (cellulase A) family.</text>
</comment>
<feature type="non-terminal residue" evidence="4">
    <location>
        <position position="346"/>
    </location>
</feature>
<evidence type="ECO:0000313" key="5">
    <source>
        <dbReference type="Proteomes" id="UP000469558"/>
    </source>
</evidence>
<evidence type="ECO:0000313" key="4">
    <source>
        <dbReference type="EMBL" id="TVY51703.1"/>
    </source>
</evidence>
<dbReference type="GO" id="GO:0005576">
    <property type="term" value="C:extracellular region"/>
    <property type="evidence" value="ECO:0007669"/>
    <property type="project" value="TreeGrafter"/>
</dbReference>
<dbReference type="AlphaFoldDB" id="A0A8T9BS47"/>
<dbReference type="GO" id="GO:0009986">
    <property type="term" value="C:cell surface"/>
    <property type="evidence" value="ECO:0007669"/>
    <property type="project" value="TreeGrafter"/>
</dbReference>
<keyword evidence="2 4" id="KW-0378">Hydrolase</keyword>
<proteinExistence type="inferred from homology"/>
<dbReference type="Gene3D" id="3.20.20.80">
    <property type="entry name" value="Glycosidases"/>
    <property type="match status" value="1"/>
</dbReference>
<protein>
    <submittedName>
        <fullName evidence="4">Putative glycosyl hydrolase</fullName>
    </submittedName>
</protein>
<dbReference type="PANTHER" id="PTHR31297">
    <property type="entry name" value="GLUCAN ENDO-1,6-BETA-GLUCOSIDASE B"/>
    <property type="match status" value="1"/>
</dbReference>
<feature type="non-terminal residue" evidence="4">
    <location>
        <position position="1"/>
    </location>
</feature>
<dbReference type="PANTHER" id="PTHR31297:SF43">
    <property type="entry name" value="GLUCAN 1,3-BETA-GLUCOSIDASE 3"/>
    <property type="match status" value="1"/>
</dbReference>
<dbReference type="InterPro" id="IPR017853">
    <property type="entry name" value="GH"/>
</dbReference>
<accession>A0A8T9BS47</accession>
<evidence type="ECO:0000256" key="2">
    <source>
        <dbReference type="ARBA" id="ARBA00022801"/>
    </source>
</evidence>
<gene>
    <name evidence="4" type="primary">YBR056W</name>
    <name evidence="4" type="ORF">LSUE1_G010218</name>
</gene>
<sequence>LIDLHALPGGANGDAHSGSCSGKAELWGKKKNLELTKKVLHAIASEVRNGMGGVVGIQVVNESVYDAPHMYDFYEQAIGVIGNVDQSIPVYISDAWDLGKALSWTNGRRGGPRNPVVVDTHKYYTFDEKDRSRAPQEIIGQIGGELGELDGKEGSLADRGEAQLVIGEWSCVLDGRTWGRVQPQEKDGLVTQFGRAQSQKWQQKAGGSYFWTYKMDWMDGGEWGFAEQTKKGNIPPPPYLTLPSQEVRNRIQAANDRRGELGNSAKQGHEGYWNHTSPGQQFEHWRFGQGWDTGYSDAMKFFGARVDGALGDRVQEGGDKIGCLDIWVKKRLFESGQGGKFVWEWE</sequence>
<dbReference type="OrthoDB" id="1887033at2759"/>
<dbReference type="GO" id="GO:0009251">
    <property type="term" value="P:glucan catabolic process"/>
    <property type="evidence" value="ECO:0007669"/>
    <property type="project" value="TreeGrafter"/>
</dbReference>
<comment type="caution">
    <text evidence="4">The sequence shown here is derived from an EMBL/GenBank/DDBJ whole genome shotgun (WGS) entry which is preliminary data.</text>
</comment>
<evidence type="ECO:0000256" key="1">
    <source>
        <dbReference type="ARBA" id="ARBA00005641"/>
    </source>
</evidence>
<organism evidence="4 5">
    <name type="scientific">Lachnellula suecica</name>
    <dbReference type="NCBI Taxonomy" id="602035"/>
    <lineage>
        <taxon>Eukaryota</taxon>
        <taxon>Fungi</taxon>
        <taxon>Dikarya</taxon>
        <taxon>Ascomycota</taxon>
        <taxon>Pezizomycotina</taxon>
        <taxon>Leotiomycetes</taxon>
        <taxon>Helotiales</taxon>
        <taxon>Lachnaceae</taxon>
        <taxon>Lachnellula</taxon>
    </lineage>
</organism>
<keyword evidence="3" id="KW-0326">Glycosidase</keyword>
<name>A0A8T9BS47_9HELO</name>
<dbReference type="GO" id="GO:0046557">
    <property type="term" value="F:glucan endo-1,6-beta-glucosidase activity"/>
    <property type="evidence" value="ECO:0007669"/>
    <property type="project" value="TreeGrafter"/>
</dbReference>
<dbReference type="InterPro" id="IPR050386">
    <property type="entry name" value="Glycosyl_hydrolase_5"/>
</dbReference>
<dbReference type="EMBL" id="QGMK01003754">
    <property type="protein sequence ID" value="TVY51703.1"/>
    <property type="molecule type" value="Genomic_DNA"/>
</dbReference>